<dbReference type="Pfam" id="PF05896">
    <property type="entry name" value="NQRA_N"/>
    <property type="match status" value="1"/>
</dbReference>
<dbReference type="InterPro" id="IPR008703">
    <property type="entry name" value="NqrA"/>
</dbReference>
<keyword evidence="7 8" id="KW-0739">Sodium transport</keyword>
<proteinExistence type="inferred from homology"/>
<dbReference type="EC" id="7.2.1.1" evidence="8"/>
<accession>A0A368C6L8</accession>
<evidence type="ECO:0000256" key="8">
    <source>
        <dbReference type="HAMAP-Rule" id="MF_00425"/>
    </source>
</evidence>
<protein>
    <recommendedName>
        <fullName evidence="8">Na(+)-translocating NADH-quinone reductase subunit A</fullName>
        <shortName evidence="8">Na(+)-NQR subunit A</shortName>
        <shortName evidence="8">Na(+)-translocating NQR subunit A</shortName>
        <ecNumber evidence="8">7.2.1.1</ecNumber>
    </recommendedName>
    <alternativeName>
        <fullName evidence="8">NQR complex subunit A</fullName>
    </alternativeName>
    <alternativeName>
        <fullName evidence="8">NQR-1 subunit A</fullName>
    </alternativeName>
</protein>
<name>A0A368C6L8_9GAMM</name>
<evidence type="ECO:0000313" key="12">
    <source>
        <dbReference type="EMBL" id="RCL44596.1"/>
    </source>
</evidence>
<organism evidence="12 13">
    <name type="scientific">SAR86 cluster bacterium</name>
    <dbReference type="NCBI Taxonomy" id="2030880"/>
    <lineage>
        <taxon>Bacteria</taxon>
        <taxon>Pseudomonadati</taxon>
        <taxon>Pseudomonadota</taxon>
        <taxon>Gammaproteobacteria</taxon>
        <taxon>SAR86 cluster</taxon>
    </lineage>
</organism>
<dbReference type="Pfam" id="PF11973">
    <property type="entry name" value="NQRA_SLBB"/>
    <property type="match status" value="1"/>
</dbReference>
<evidence type="ECO:0000259" key="11">
    <source>
        <dbReference type="Pfam" id="PF24836"/>
    </source>
</evidence>
<feature type="domain" description="Na(+)-translocating NADH-quinone reductase subunit A C-terminal" evidence="10">
    <location>
        <begin position="254"/>
        <end position="302"/>
    </location>
</feature>
<dbReference type="PANTHER" id="PTHR37839">
    <property type="entry name" value="NA(+)-TRANSLOCATING NADH-QUINONE REDUCTASE SUBUNIT A"/>
    <property type="match status" value="1"/>
</dbReference>
<dbReference type="HAMAP" id="MF_00425">
    <property type="entry name" value="NqrA"/>
    <property type="match status" value="1"/>
</dbReference>
<evidence type="ECO:0000256" key="7">
    <source>
        <dbReference type="ARBA" id="ARBA00023201"/>
    </source>
</evidence>
<feature type="domain" description="NqrA N-terminal barrel-sandwich hybrid" evidence="9">
    <location>
        <begin position="3"/>
        <end position="94"/>
    </location>
</feature>
<dbReference type="AlphaFoldDB" id="A0A368C6L8"/>
<comment type="caution">
    <text evidence="12">The sequence shown here is derived from an EMBL/GenBank/DDBJ whole genome shotgun (WGS) entry which is preliminary data.</text>
</comment>
<dbReference type="InterPro" id="IPR022615">
    <property type="entry name" value="NqrA_C_domain"/>
</dbReference>
<evidence type="ECO:0000256" key="4">
    <source>
        <dbReference type="ARBA" id="ARBA00023053"/>
    </source>
</evidence>
<dbReference type="Proteomes" id="UP000252915">
    <property type="component" value="Unassembled WGS sequence"/>
</dbReference>
<evidence type="ECO:0000259" key="9">
    <source>
        <dbReference type="Pfam" id="PF05896"/>
    </source>
</evidence>
<reference evidence="12 13" key="1">
    <citation type="journal article" date="2018" name="Microbiome">
        <title>Fine metagenomic profile of the Mediterranean stratified and mixed water columns revealed by assembly and recruitment.</title>
        <authorList>
            <person name="Haro-Moreno J.M."/>
            <person name="Lopez-Perez M."/>
            <person name="De La Torre J.R."/>
            <person name="Picazo A."/>
            <person name="Camacho A."/>
            <person name="Rodriguez-Valera F."/>
        </authorList>
    </citation>
    <scope>NUCLEOTIDE SEQUENCE [LARGE SCALE GENOMIC DNA]</scope>
    <source>
        <strain evidence="12">MED-G78</strain>
    </source>
</reference>
<evidence type="ECO:0000256" key="1">
    <source>
        <dbReference type="ARBA" id="ARBA00022448"/>
    </source>
</evidence>
<comment type="similarity">
    <text evidence="8">Belongs to the NqrA family.</text>
</comment>
<dbReference type="NCBIfam" id="NF003759">
    <property type="entry name" value="PRK05352.1-2"/>
    <property type="match status" value="1"/>
</dbReference>
<keyword evidence="3 8" id="KW-0520">NAD</keyword>
<dbReference type="EMBL" id="QOPI01000012">
    <property type="protein sequence ID" value="RCL44596.1"/>
    <property type="molecule type" value="Genomic_DNA"/>
</dbReference>
<evidence type="ECO:0000256" key="2">
    <source>
        <dbReference type="ARBA" id="ARBA00022967"/>
    </source>
</evidence>
<sequence>MYKIKKGLDLPISGVPSTEIENSSKISSVAILGSDYIGLKPTMMVKLGDDVKTGQKVIEDKKNPGIFITSPTCGVISAINRGEKRRFISLEIDCSNEKQPINFDTPTTKNETISLLKESGIWSTFKTRPFNRTPKVDTIPDAIFINACDTNPLAMDPYNIIKVDQELFNLGLLTLSETFNIPIHCSYQNDGFDQAIESINYHKFSGPHPAGLTSTHIHHIYPVGKDRLVWSIDYQDCISLGYLIRNNKIRSSKTIALCGENVREPKLIRTSIGANISSLTAGKIDDASRIISGSVIHGHSAKSAMNFLGAFHNQISVIPNEYEEPFMSWIIPGTKIHSKLNVFLSAFFKPKKFTFNTAMNGSDRAIVPIGSYEEVMPMNILVTQLLKALATYDLEMLVDLGVLELVEEDLALCSYVCPSKYDYSSLLAENLEMIYNEM</sequence>
<dbReference type="NCBIfam" id="TIGR01936">
    <property type="entry name" value="nqrA"/>
    <property type="match status" value="1"/>
</dbReference>
<dbReference type="InterPro" id="IPR056148">
    <property type="entry name" value="NQRA_2nd"/>
</dbReference>
<comment type="subunit">
    <text evidence="8">Composed of six subunits; NqrA, NqrB, NqrC, NqrD, NqrE and NqrF.</text>
</comment>
<comment type="function">
    <text evidence="8">NQR complex catalyzes the reduction of ubiquinone-1 to ubiquinol by two successive reactions, coupled with the transport of Na(+) ions from the cytoplasm to the periplasm. NqrA to NqrE are probably involved in the second step, the conversion of ubisemiquinone to ubiquinol.</text>
</comment>
<comment type="catalytic activity">
    <reaction evidence="8">
        <text>a ubiquinone + n Na(+)(in) + NADH + H(+) = a ubiquinol + n Na(+)(out) + NAD(+)</text>
        <dbReference type="Rhea" id="RHEA:47748"/>
        <dbReference type="Rhea" id="RHEA-COMP:9565"/>
        <dbReference type="Rhea" id="RHEA-COMP:9566"/>
        <dbReference type="ChEBI" id="CHEBI:15378"/>
        <dbReference type="ChEBI" id="CHEBI:16389"/>
        <dbReference type="ChEBI" id="CHEBI:17976"/>
        <dbReference type="ChEBI" id="CHEBI:29101"/>
        <dbReference type="ChEBI" id="CHEBI:57540"/>
        <dbReference type="ChEBI" id="CHEBI:57945"/>
        <dbReference type="EC" id="7.2.1.1"/>
    </reaction>
</comment>
<evidence type="ECO:0000259" key="10">
    <source>
        <dbReference type="Pfam" id="PF11973"/>
    </source>
</evidence>
<dbReference type="GO" id="GO:0016655">
    <property type="term" value="F:oxidoreductase activity, acting on NAD(P)H, quinone or similar compound as acceptor"/>
    <property type="evidence" value="ECO:0007669"/>
    <property type="project" value="UniProtKB-UniRule"/>
</dbReference>
<evidence type="ECO:0000256" key="6">
    <source>
        <dbReference type="ARBA" id="ARBA00023075"/>
    </source>
</evidence>
<dbReference type="Pfam" id="PF24836">
    <property type="entry name" value="NQRA_2nd"/>
    <property type="match status" value="1"/>
</dbReference>
<evidence type="ECO:0000313" key="13">
    <source>
        <dbReference type="Proteomes" id="UP000252915"/>
    </source>
</evidence>
<gene>
    <name evidence="8" type="primary">nqrA</name>
    <name evidence="12" type="ORF">DBW92_02740</name>
</gene>
<dbReference type="GO" id="GO:0006814">
    <property type="term" value="P:sodium ion transport"/>
    <property type="evidence" value="ECO:0007669"/>
    <property type="project" value="UniProtKB-UniRule"/>
</dbReference>
<keyword evidence="5 8" id="KW-0406">Ion transport</keyword>
<dbReference type="PANTHER" id="PTHR37839:SF1">
    <property type="entry name" value="NA(+)-TRANSLOCATING NADH-QUINONE REDUCTASE SUBUNIT A"/>
    <property type="match status" value="1"/>
</dbReference>
<keyword evidence="6 8" id="KW-0830">Ubiquinone</keyword>
<keyword evidence="4 8" id="KW-0915">Sodium</keyword>
<dbReference type="InterPro" id="IPR056147">
    <property type="entry name" value="NQRA_N"/>
</dbReference>
<feature type="domain" description="NqrA second alpha/beta" evidence="11">
    <location>
        <begin position="112"/>
        <end position="246"/>
    </location>
</feature>
<evidence type="ECO:0000256" key="5">
    <source>
        <dbReference type="ARBA" id="ARBA00023065"/>
    </source>
</evidence>
<keyword evidence="1 8" id="KW-0813">Transport</keyword>
<evidence type="ECO:0000256" key="3">
    <source>
        <dbReference type="ARBA" id="ARBA00023027"/>
    </source>
</evidence>
<keyword evidence="2 8" id="KW-1278">Translocase</keyword>